<dbReference type="EMBL" id="JABMKX010000004">
    <property type="protein sequence ID" value="NQX45255.1"/>
    <property type="molecule type" value="Genomic_DNA"/>
</dbReference>
<feature type="transmembrane region" description="Helical" evidence="1">
    <location>
        <begin position="39"/>
        <end position="61"/>
    </location>
</feature>
<comment type="caution">
    <text evidence="2">The sequence shown here is derived from an EMBL/GenBank/DDBJ whole genome shotgun (WGS) entry which is preliminary data.</text>
</comment>
<evidence type="ECO:0008006" key="4">
    <source>
        <dbReference type="Google" id="ProtNLM"/>
    </source>
</evidence>
<accession>A0ABX2DKU8</accession>
<keyword evidence="1" id="KW-0812">Transmembrane</keyword>
<keyword evidence="1" id="KW-0472">Membrane</keyword>
<evidence type="ECO:0000313" key="2">
    <source>
        <dbReference type="EMBL" id="NQX45255.1"/>
    </source>
</evidence>
<gene>
    <name evidence="2" type="ORF">HQN87_07915</name>
</gene>
<feature type="transmembrane region" description="Helical" evidence="1">
    <location>
        <begin position="68"/>
        <end position="87"/>
    </location>
</feature>
<organism evidence="2 3">
    <name type="scientific">Paenibacillus tritici</name>
    <dbReference type="NCBI Taxonomy" id="1873425"/>
    <lineage>
        <taxon>Bacteria</taxon>
        <taxon>Bacillati</taxon>
        <taxon>Bacillota</taxon>
        <taxon>Bacilli</taxon>
        <taxon>Bacillales</taxon>
        <taxon>Paenibacillaceae</taxon>
        <taxon>Paenibacillus</taxon>
    </lineage>
</organism>
<evidence type="ECO:0000256" key="1">
    <source>
        <dbReference type="SAM" id="Phobius"/>
    </source>
</evidence>
<reference evidence="2 3" key="1">
    <citation type="submission" date="2020-05" db="EMBL/GenBank/DDBJ databases">
        <title>Paenibacillus glebae, sp. nov., Paenibacillus humi sp. nov., Paenibacillus pedi sp. nov., Paenibacillus terrestris sp. nov. and Paenibacillus terricola sp. nov., isolated from a forest top soil sample.</title>
        <authorList>
            <person name="Qi S."/>
            <person name="Carlier A."/>
            <person name="Cnockaert M."/>
            <person name="Vandamme P."/>
        </authorList>
    </citation>
    <scope>NUCLEOTIDE SEQUENCE [LARGE SCALE GENOMIC DNA]</scope>
    <source>
        <strain evidence="2 3">LMG 29502</strain>
    </source>
</reference>
<dbReference type="Proteomes" id="UP000711047">
    <property type="component" value="Unassembled WGS sequence"/>
</dbReference>
<keyword evidence="1" id="KW-1133">Transmembrane helix</keyword>
<keyword evidence="3" id="KW-1185">Reference proteome</keyword>
<dbReference type="RefSeq" id="WP_173130370.1">
    <property type="nucleotide sequence ID" value="NZ_JABMKX010000004.1"/>
</dbReference>
<proteinExistence type="predicted"/>
<name>A0ABX2DKU8_9BACL</name>
<sequence>MKILPPARTGRWLAWCAGYALMVWLLLIVHRFVLLGDDFNLTLGVRWALLALVFSGIINGFGWLGARLVWTFSTAGIVLGICLMYIYTYREMSGWEDLAGFLTFLICTAGGFVLGLIVEGGRMLVQYMHRR</sequence>
<evidence type="ECO:0000313" key="3">
    <source>
        <dbReference type="Proteomes" id="UP000711047"/>
    </source>
</evidence>
<feature type="transmembrane region" description="Helical" evidence="1">
    <location>
        <begin position="12"/>
        <end position="33"/>
    </location>
</feature>
<feature type="transmembrane region" description="Helical" evidence="1">
    <location>
        <begin position="99"/>
        <end position="121"/>
    </location>
</feature>
<protein>
    <recommendedName>
        <fullName evidence="4">MFS transporter</fullName>
    </recommendedName>
</protein>